<evidence type="ECO:0000256" key="1">
    <source>
        <dbReference type="SAM" id="MobiDB-lite"/>
    </source>
</evidence>
<protein>
    <submittedName>
        <fullName evidence="4">Uncharacterized protein</fullName>
    </submittedName>
</protein>
<feature type="compositionally biased region" description="Polar residues" evidence="1">
    <location>
        <begin position="70"/>
        <end position="83"/>
    </location>
</feature>
<name>A0A0N5A6G2_PARTI</name>
<feature type="transmembrane region" description="Helical" evidence="2">
    <location>
        <begin position="28"/>
        <end position="46"/>
    </location>
</feature>
<keyword evidence="2" id="KW-0812">Transmembrane</keyword>
<organism evidence="3 4">
    <name type="scientific">Parastrongyloides trichosuri</name>
    <name type="common">Possum-specific nematode worm</name>
    <dbReference type="NCBI Taxonomy" id="131310"/>
    <lineage>
        <taxon>Eukaryota</taxon>
        <taxon>Metazoa</taxon>
        <taxon>Ecdysozoa</taxon>
        <taxon>Nematoda</taxon>
        <taxon>Chromadorea</taxon>
        <taxon>Rhabditida</taxon>
        <taxon>Tylenchina</taxon>
        <taxon>Panagrolaimomorpha</taxon>
        <taxon>Strongyloidoidea</taxon>
        <taxon>Strongyloididae</taxon>
        <taxon>Parastrongyloides</taxon>
    </lineage>
</organism>
<evidence type="ECO:0000313" key="4">
    <source>
        <dbReference type="WBParaSite" id="PTRK_0001758500.1"/>
    </source>
</evidence>
<dbReference type="AlphaFoldDB" id="A0A0N5A6G2"/>
<feature type="region of interest" description="Disordered" evidence="1">
    <location>
        <begin position="51"/>
        <end position="83"/>
    </location>
</feature>
<dbReference type="WBParaSite" id="PTRK_0001758500.1">
    <property type="protein sequence ID" value="PTRK_0001758500.1"/>
    <property type="gene ID" value="PTRK_0001758500"/>
</dbReference>
<sequence length="83" mass="8540">MKTAGASHTASTATNTAVCAAGQCKYKYCIAGAAIVGLGLMVYYYYSTKPASNEENTGAKESSKGKKSTTDTPSDSKNSTKGN</sequence>
<keyword evidence="2" id="KW-0472">Membrane</keyword>
<evidence type="ECO:0000256" key="2">
    <source>
        <dbReference type="SAM" id="Phobius"/>
    </source>
</evidence>
<keyword evidence="2" id="KW-1133">Transmembrane helix</keyword>
<keyword evidence="3" id="KW-1185">Reference proteome</keyword>
<proteinExistence type="predicted"/>
<dbReference type="Proteomes" id="UP000038045">
    <property type="component" value="Unplaced"/>
</dbReference>
<reference evidence="4" key="1">
    <citation type="submission" date="2017-02" db="UniProtKB">
        <authorList>
            <consortium name="WormBaseParasite"/>
        </authorList>
    </citation>
    <scope>IDENTIFICATION</scope>
</reference>
<evidence type="ECO:0000313" key="3">
    <source>
        <dbReference type="Proteomes" id="UP000038045"/>
    </source>
</evidence>
<accession>A0A0N5A6G2</accession>